<accession>A0A6I6K5H5</accession>
<sequence length="171" mass="20138">MIENTTYIKCRPSQLVNLGHFLIVLLFIPLVFIPGGTISEFLPTELILGNLEIHLIRLPLYLFMAVLLKLGYHILKTRCICYEINPEELQYTSGILHRKHEYIELFRVKDFQVDRPLIYRFFGLGNLVIYTSDKTTPVFRLEAIRKPEEVYTVLRGLVELNRKEKHVYEID</sequence>
<dbReference type="PANTHER" id="PTHR34473">
    <property type="entry name" value="UPF0699 TRANSMEMBRANE PROTEIN YDBS"/>
    <property type="match status" value="1"/>
</dbReference>
<evidence type="ECO:0000256" key="1">
    <source>
        <dbReference type="SAM" id="Phobius"/>
    </source>
</evidence>
<dbReference type="PANTHER" id="PTHR34473:SF2">
    <property type="entry name" value="UPF0699 TRANSMEMBRANE PROTEIN YDBT"/>
    <property type="match status" value="1"/>
</dbReference>
<dbReference type="KEGG" id="mcos:GM418_29820"/>
<evidence type="ECO:0000313" key="4">
    <source>
        <dbReference type="Proteomes" id="UP000428260"/>
    </source>
</evidence>
<dbReference type="InterPro" id="IPR005182">
    <property type="entry name" value="YdbS-like_PH"/>
</dbReference>
<dbReference type="Pfam" id="PF03703">
    <property type="entry name" value="bPH_2"/>
    <property type="match status" value="1"/>
</dbReference>
<keyword evidence="1" id="KW-1133">Transmembrane helix</keyword>
<reference evidence="3 4" key="1">
    <citation type="submission" date="2019-11" db="EMBL/GenBank/DDBJ databases">
        <authorList>
            <person name="Zheng R.K."/>
            <person name="Sun C.M."/>
        </authorList>
    </citation>
    <scope>NUCLEOTIDE SEQUENCE [LARGE SCALE GENOMIC DNA]</scope>
    <source>
        <strain evidence="3 4">WC007</strain>
    </source>
</reference>
<gene>
    <name evidence="3" type="ORF">GM418_29820</name>
</gene>
<dbReference type="AlphaFoldDB" id="A0A6I6K5H5"/>
<proteinExistence type="predicted"/>
<feature type="transmembrane region" description="Helical" evidence="1">
    <location>
        <begin position="58"/>
        <end position="75"/>
    </location>
</feature>
<organism evidence="3 4">
    <name type="scientific">Maribellus comscasis</name>
    <dbReference type="NCBI Taxonomy" id="2681766"/>
    <lineage>
        <taxon>Bacteria</taxon>
        <taxon>Pseudomonadati</taxon>
        <taxon>Bacteroidota</taxon>
        <taxon>Bacteroidia</taxon>
        <taxon>Marinilabiliales</taxon>
        <taxon>Prolixibacteraceae</taxon>
        <taxon>Maribellus</taxon>
    </lineage>
</organism>
<dbReference type="Proteomes" id="UP000428260">
    <property type="component" value="Chromosome"/>
</dbReference>
<protein>
    <submittedName>
        <fullName evidence="3">PH domain-containing protein</fullName>
    </submittedName>
</protein>
<dbReference type="EMBL" id="CP046401">
    <property type="protein sequence ID" value="QGY47712.1"/>
    <property type="molecule type" value="Genomic_DNA"/>
</dbReference>
<name>A0A6I6K5H5_9BACT</name>
<evidence type="ECO:0000259" key="2">
    <source>
        <dbReference type="Pfam" id="PF03703"/>
    </source>
</evidence>
<keyword evidence="1" id="KW-0472">Membrane</keyword>
<keyword evidence="4" id="KW-1185">Reference proteome</keyword>
<feature type="domain" description="YdbS-like PH" evidence="2">
    <location>
        <begin position="82"/>
        <end position="148"/>
    </location>
</feature>
<feature type="transmembrane region" description="Helical" evidence="1">
    <location>
        <begin position="21"/>
        <end position="38"/>
    </location>
</feature>
<evidence type="ECO:0000313" key="3">
    <source>
        <dbReference type="EMBL" id="QGY47712.1"/>
    </source>
</evidence>
<dbReference type="RefSeq" id="WP_158871848.1">
    <property type="nucleotide sequence ID" value="NZ_CP046401.1"/>
</dbReference>
<keyword evidence="1" id="KW-0812">Transmembrane</keyword>